<dbReference type="EMBL" id="FOCT01000035">
    <property type="protein sequence ID" value="SEO52796.1"/>
    <property type="molecule type" value="Genomic_DNA"/>
</dbReference>
<organism evidence="1 2">
    <name type="scientific">Nitrosospira multiformis</name>
    <dbReference type="NCBI Taxonomy" id="1231"/>
    <lineage>
        <taxon>Bacteria</taxon>
        <taxon>Pseudomonadati</taxon>
        <taxon>Pseudomonadota</taxon>
        <taxon>Betaproteobacteria</taxon>
        <taxon>Nitrosomonadales</taxon>
        <taxon>Nitrosomonadaceae</taxon>
        <taxon>Nitrosospira</taxon>
    </lineage>
</organism>
<evidence type="ECO:0000313" key="1">
    <source>
        <dbReference type="EMBL" id="SEO52796.1"/>
    </source>
</evidence>
<evidence type="ECO:0000313" key="2">
    <source>
        <dbReference type="Proteomes" id="UP000183898"/>
    </source>
</evidence>
<accession>A0A1H8QFH6</accession>
<dbReference type="AlphaFoldDB" id="A0A1H8QFH6"/>
<reference evidence="1 2" key="1">
    <citation type="submission" date="2016-10" db="EMBL/GenBank/DDBJ databases">
        <authorList>
            <person name="de Groot N.N."/>
        </authorList>
    </citation>
    <scope>NUCLEOTIDE SEQUENCE [LARGE SCALE GENOMIC DNA]</scope>
    <source>
        <strain evidence="1 2">Nl18</strain>
    </source>
</reference>
<name>A0A1H8QFH6_9PROT</name>
<proteinExistence type="predicted"/>
<gene>
    <name evidence="1" type="ORF">SAMN05216404_1357</name>
</gene>
<sequence length="68" mass="7517">MLCELSVGVHYLSRSFTNDDETHDDGLLGALVLKEIIFSHTFHKAACIRRGLLHMVKVVGQAILTHTG</sequence>
<protein>
    <submittedName>
        <fullName evidence="1">Uncharacterized protein</fullName>
    </submittedName>
</protein>
<dbReference type="Proteomes" id="UP000183898">
    <property type="component" value="Unassembled WGS sequence"/>
</dbReference>